<dbReference type="Proteomes" id="UP000176914">
    <property type="component" value="Unassembled WGS sequence"/>
</dbReference>
<dbReference type="PANTHER" id="PTHR30319">
    <property type="entry name" value="PHENYLACETIC ACID REGULATOR-RELATED TRANSCRIPTIONAL REPRESSOR"/>
    <property type="match status" value="1"/>
</dbReference>
<keyword evidence="7" id="KW-1133">Transmembrane helix</keyword>
<dbReference type="InterPro" id="IPR048846">
    <property type="entry name" value="PaaX-like_central"/>
</dbReference>
<keyword evidence="7" id="KW-0472">Membrane</keyword>
<keyword evidence="4" id="KW-0378">Hydrolase</keyword>
<keyword evidence="2" id="KW-0479">Metal-binding</keyword>
<dbReference type="GO" id="GO:0006351">
    <property type="term" value="P:DNA-templated transcription"/>
    <property type="evidence" value="ECO:0007669"/>
    <property type="project" value="TreeGrafter"/>
</dbReference>
<dbReference type="NCBIfam" id="TIGR01573">
    <property type="entry name" value="cas2"/>
    <property type="match status" value="1"/>
</dbReference>
<keyword evidence="5" id="KW-0460">Magnesium</keyword>
<dbReference type="Gene3D" id="3.30.70.2650">
    <property type="match status" value="1"/>
</dbReference>
<keyword evidence="3 9" id="KW-0255">Endonuclease</keyword>
<dbReference type="AlphaFoldDB" id="A0A1F6E4P3"/>
<sequence>MARVESEARMRRRRRNIQSAVLRTVGVAGILAVTMIAPNIFQALPRIMGDKYKFGYRAKTASGRLAKKGLLRFVERGGIRYATITEKGRRALALELTADAHKRKRPRRWDKRYRLVMFDVPQYRRSTRDRLRRLMREYGFLRLQNSVWVYPHDCEELISLIKADLRIGKDVLYAVVESIEYDAWIKKHFKLS</sequence>
<gene>
    <name evidence="9" type="ORF">A3C20_00500</name>
</gene>
<feature type="transmembrane region" description="Helical" evidence="7">
    <location>
        <begin position="20"/>
        <end position="41"/>
    </location>
</feature>
<evidence type="ECO:0000256" key="2">
    <source>
        <dbReference type="ARBA" id="ARBA00022723"/>
    </source>
</evidence>
<evidence type="ECO:0000313" key="10">
    <source>
        <dbReference type="Proteomes" id="UP000176914"/>
    </source>
</evidence>
<evidence type="ECO:0000256" key="1">
    <source>
        <dbReference type="ARBA" id="ARBA00022722"/>
    </source>
</evidence>
<reference evidence="9 10" key="1">
    <citation type="journal article" date="2016" name="Nat. Commun.">
        <title>Thousands of microbial genomes shed light on interconnected biogeochemical processes in an aquifer system.</title>
        <authorList>
            <person name="Anantharaman K."/>
            <person name="Brown C.T."/>
            <person name="Hug L.A."/>
            <person name="Sharon I."/>
            <person name="Castelle C.J."/>
            <person name="Probst A.J."/>
            <person name="Thomas B.C."/>
            <person name="Singh A."/>
            <person name="Wilkins M.J."/>
            <person name="Karaoz U."/>
            <person name="Brodie E.L."/>
            <person name="Williams K.H."/>
            <person name="Hubbard S.S."/>
            <person name="Banfield J.F."/>
        </authorList>
    </citation>
    <scope>NUCLEOTIDE SEQUENCE [LARGE SCALE GENOMIC DNA]</scope>
</reference>
<dbReference type="Pfam" id="PF20803">
    <property type="entry name" value="PaaX_M"/>
    <property type="match status" value="1"/>
</dbReference>
<evidence type="ECO:0000313" key="9">
    <source>
        <dbReference type="EMBL" id="OGG68653.1"/>
    </source>
</evidence>
<dbReference type="GO" id="GO:0004521">
    <property type="term" value="F:RNA endonuclease activity"/>
    <property type="evidence" value="ECO:0007669"/>
    <property type="project" value="InterPro"/>
</dbReference>
<comment type="caution">
    <text evidence="9">The sequence shown here is derived from an EMBL/GenBank/DDBJ whole genome shotgun (WGS) entry which is preliminary data.</text>
</comment>
<name>A0A1F6E4P3_9BACT</name>
<dbReference type="PANTHER" id="PTHR30319:SF1">
    <property type="entry name" value="TRANSCRIPTIONAL REPRESSOR PAAX"/>
    <property type="match status" value="1"/>
</dbReference>
<dbReference type="GO" id="GO:0043571">
    <property type="term" value="P:maintenance of CRISPR repeat elements"/>
    <property type="evidence" value="ECO:0007669"/>
    <property type="project" value="InterPro"/>
</dbReference>
<organism evidence="9 10">
    <name type="scientific">Candidatus Kaiserbacteria bacterium RIFCSPHIGHO2_02_FULL_55_25</name>
    <dbReference type="NCBI Taxonomy" id="1798498"/>
    <lineage>
        <taxon>Bacteria</taxon>
        <taxon>Candidatus Kaiseribacteriota</taxon>
    </lineage>
</organism>
<protein>
    <submittedName>
        <fullName evidence="9">CRISPR-associated endonuclease Cas2</fullName>
    </submittedName>
</protein>
<feature type="domain" description="Transcriptional repressor PaaX-like central Cas2-like" evidence="8">
    <location>
        <begin position="107"/>
        <end position="178"/>
    </location>
</feature>
<dbReference type="EMBL" id="MFLL01000030">
    <property type="protein sequence ID" value="OGG68653.1"/>
    <property type="molecule type" value="Genomic_DNA"/>
</dbReference>
<keyword evidence="6" id="KW-0051">Antiviral defense</keyword>
<evidence type="ECO:0000256" key="7">
    <source>
        <dbReference type="SAM" id="Phobius"/>
    </source>
</evidence>
<dbReference type="InterPro" id="IPR021127">
    <property type="entry name" value="CRISPR_associated_Cas2"/>
</dbReference>
<keyword evidence="1" id="KW-0540">Nuclease</keyword>
<accession>A0A1F6E4P3</accession>
<keyword evidence="7" id="KW-0812">Transmembrane</keyword>
<evidence type="ECO:0000256" key="5">
    <source>
        <dbReference type="ARBA" id="ARBA00022842"/>
    </source>
</evidence>
<proteinExistence type="predicted"/>
<dbReference type="SUPFAM" id="SSF143430">
    <property type="entry name" value="TTP0101/SSO1404-like"/>
    <property type="match status" value="1"/>
</dbReference>
<evidence type="ECO:0000256" key="6">
    <source>
        <dbReference type="ARBA" id="ARBA00023118"/>
    </source>
</evidence>
<evidence type="ECO:0000256" key="4">
    <source>
        <dbReference type="ARBA" id="ARBA00022801"/>
    </source>
</evidence>
<evidence type="ECO:0000259" key="8">
    <source>
        <dbReference type="Pfam" id="PF20803"/>
    </source>
</evidence>
<evidence type="ECO:0000256" key="3">
    <source>
        <dbReference type="ARBA" id="ARBA00022759"/>
    </source>
</evidence>